<protein>
    <submittedName>
        <fullName evidence="4">Ni/Fe hydrogenase subunit gamma</fullName>
    </submittedName>
</protein>
<dbReference type="PANTHER" id="PTHR43513">
    <property type="entry name" value="DIHYDROOROTATE DEHYDROGENASE B (NAD(+)), ELECTRON TRANSFER SUBUNIT"/>
    <property type="match status" value="1"/>
</dbReference>
<keyword evidence="1" id="KW-0411">Iron-sulfur</keyword>
<accession>A0A7C4NMG3</accession>
<name>A0A7C4NMG3_9CREN</name>
<gene>
    <name evidence="4" type="ORF">ENU08_02990</name>
    <name evidence="3" type="ORF">ENU41_06230</name>
</gene>
<dbReference type="GO" id="GO:0046872">
    <property type="term" value="F:metal ion binding"/>
    <property type="evidence" value="ECO:0007669"/>
    <property type="project" value="UniProtKB-KW"/>
</dbReference>
<dbReference type="AlphaFoldDB" id="A0A7C4NMG3"/>
<dbReference type="Pfam" id="PF00175">
    <property type="entry name" value="NAD_binding_1"/>
    <property type="match status" value="1"/>
</dbReference>
<keyword evidence="1" id="KW-0408">Iron</keyword>
<feature type="binding site" evidence="1">
    <location>
        <position position="256"/>
    </location>
    <ligand>
        <name>[2Fe-2S] cluster</name>
        <dbReference type="ChEBI" id="CHEBI:190135"/>
    </ligand>
</feature>
<dbReference type="GO" id="GO:0016491">
    <property type="term" value="F:oxidoreductase activity"/>
    <property type="evidence" value="ECO:0007669"/>
    <property type="project" value="InterPro"/>
</dbReference>
<dbReference type="PANTHER" id="PTHR43513:SF3">
    <property type="entry name" value="DIHYDROOROTATE DEHYDROGENASE B (NAD(+)), ELECTRON TRANSFER SUBUNIT-RELATED"/>
    <property type="match status" value="1"/>
</dbReference>
<dbReference type="GO" id="GO:0050660">
    <property type="term" value="F:flavin adenine dinucleotide binding"/>
    <property type="evidence" value="ECO:0007669"/>
    <property type="project" value="InterPro"/>
</dbReference>
<dbReference type="InterPro" id="IPR017938">
    <property type="entry name" value="Riboflavin_synthase-like_b-brl"/>
</dbReference>
<comment type="caution">
    <text evidence="4">The sequence shown here is derived from an EMBL/GenBank/DDBJ whole genome shotgun (WGS) entry which is preliminary data.</text>
</comment>
<reference evidence="4" key="1">
    <citation type="journal article" date="2020" name="mSystems">
        <title>Genome- and Community-Level Interaction Insights into Carbon Utilization and Element Cycling Functions of Hydrothermarchaeota in Hydrothermal Sediment.</title>
        <authorList>
            <person name="Zhou Z."/>
            <person name="Liu Y."/>
            <person name="Xu W."/>
            <person name="Pan J."/>
            <person name="Luo Z.H."/>
            <person name="Li M."/>
        </authorList>
    </citation>
    <scope>NUCLEOTIDE SEQUENCE [LARGE SCALE GENOMIC DNA]</scope>
    <source>
        <strain evidence="4">SpSt-637</strain>
        <strain evidence="3">SpSt-667</strain>
    </source>
</reference>
<evidence type="ECO:0000313" key="3">
    <source>
        <dbReference type="EMBL" id="HGQ36255.1"/>
    </source>
</evidence>
<proteinExistence type="predicted"/>
<dbReference type="InterPro" id="IPR012165">
    <property type="entry name" value="Cyt_c3_hydrogenase_gsu"/>
</dbReference>
<dbReference type="GO" id="GO:0006221">
    <property type="term" value="P:pyrimidine nucleotide biosynthetic process"/>
    <property type="evidence" value="ECO:0007669"/>
    <property type="project" value="InterPro"/>
</dbReference>
<dbReference type="Pfam" id="PF10418">
    <property type="entry name" value="DHODB_Fe-S_bind"/>
    <property type="match status" value="1"/>
</dbReference>
<dbReference type="CDD" id="cd06221">
    <property type="entry name" value="sulfite_reductase_like"/>
    <property type="match status" value="1"/>
</dbReference>
<dbReference type="InterPro" id="IPR039261">
    <property type="entry name" value="FNR_nucleotide-bd"/>
</dbReference>
<comment type="cofactor">
    <cofactor evidence="1">
        <name>[2Fe-2S] cluster</name>
        <dbReference type="ChEBI" id="CHEBI:190135"/>
    </cofactor>
    <text evidence="1">Binds 1 [2Fe-2S] cluster per subunit.</text>
</comment>
<feature type="binding site" evidence="1">
    <location>
        <position position="248"/>
    </location>
    <ligand>
        <name>[2Fe-2S] cluster</name>
        <dbReference type="ChEBI" id="CHEBI:190135"/>
    </ligand>
</feature>
<dbReference type="PROSITE" id="PS51384">
    <property type="entry name" value="FAD_FR"/>
    <property type="match status" value="1"/>
</dbReference>
<evidence type="ECO:0000256" key="1">
    <source>
        <dbReference type="PIRSR" id="PIRSR006816-2"/>
    </source>
</evidence>
<dbReference type="GO" id="GO:0051537">
    <property type="term" value="F:2 iron, 2 sulfur cluster binding"/>
    <property type="evidence" value="ECO:0007669"/>
    <property type="project" value="UniProtKB-KW"/>
</dbReference>
<dbReference type="InterPro" id="IPR019480">
    <property type="entry name" value="Dihydroorotate_DH_Fe-S-bd"/>
</dbReference>
<dbReference type="EMBL" id="DTBD01000022">
    <property type="protein sequence ID" value="HGQ64188.1"/>
    <property type="molecule type" value="Genomic_DNA"/>
</dbReference>
<dbReference type="PIRSF" id="PIRSF006816">
    <property type="entry name" value="Cyc3_hyd_g"/>
    <property type="match status" value="1"/>
</dbReference>
<sequence length="284" mass="31427">MGKNTEYRVQDLFSFRPAVVIGEVMEAPNVKTLYLKVEGSYSVKPGQFNMIYIFGLGEIPISLANLPSMISRSTVIEHTIRSIGAVTKAVVGGVGVGSTVGLRGPYGNGWPLDGVEGMDIVVVGGGIGMAPLRPIVKYVEKYRNRYGRLNVLLGARTPNDMLYKYEVEKYSGIPNTKILLSSDTEAPGWRYFVGFVTNLIDYIDTDPKNSAVFVCGPEAMMKVAVKKLLSRGFKKDSIYLSLERRMRCGVGVCGTCQFGHFFVCKDGPVFRYSYIEDYMWVEGI</sequence>
<dbReference type="InterPro" id="IPR017927">
    <property type="entry name" value="FAD-bd_FR_type"/>
</dbReference>
<keyword evidence="1" id="KW-0001">2Fe-2S</keyword>
<feature type="binding site" evidence="1">
    <location>
        <position position="253"/>
    </location>
    <ligand>
        <name>[2Fe-2S] cluster</name>
        <dbReference type="ChEBI" id="CHEBI:190135"/>
    </ligand>
</feature>
<dbReference type="Gene3D" id="3.40.50.80">
    <property type="entry name" value="Nucleotide-binding domain of ferredoxin-NADP reductase (FNR) module"/>
    <property type="match status" value="1"/>
</dbReference>
<evidence type="ECO:0000259" key="2">
    <source>
        <dbReference type="PROSITE" id="PS51384"/>
    </source>
</evidence>
<dbReference type="InterPro" id="IPR001709">
    <property type="entry name" value="Flavoprot_Pyr_Nucl_cyt_Rdtase"/>
</dbReference>
<dbReference type="InterPro" id="IPR001433">
    <property type="entry name" value="OxRdtase_FAD/NAD-bd"/>
</dbReference>
<feature type="domain" description="FAD-binding FR-type" evidence="2">
    <location>
        <begin position="13"/>
        <end position="112"/>
    </location>
</feature>
<dbReference type="PRINTS" id="PR00406">
    <property type="entry name" value="CYTB5RDTASE"/>
</dbReference>
<dbReference type="SUPFAM" id="SSF63380">
    <property type="entry name" value="Riboflavin synthase domain-like"/>
    <property type="match status" value="1"/>
</dbReference>
<evidence type="ECO:0000313" key="4">
    <source>
        <dbReference type="EMBL" id="HGQ64188.1"/>
    </source>
</evidence>
<dbReference type="PRINTS" id="PR00371">
    <property type="entry name" value="FPNCR"/>
</dbReference>
<dbReference type="Gene3D" id="2.40.30.10">
    <property type="entry name" value="Translation factors"/>
    <property type="match status" value="1"/>
</dbReference>
<dbReference type="EMBL" id="DTCK01000039">
    <property type="protein sequence ID" value="HGQ36255.1"/>
    <property type="molecule type" value="Genomic_DNA"/>
</dbReference>
<feature type="binding site" evidence="1">
    <location>
        <position position="264"/>
    </location>
    <ligand>
        <name>[2Fe-2S] cluster</name>
        <dbReference type="ChEBI" id="CHEBI:190135"/>
    </ligand>
</feature>
<keyword evidence="1" id="KW-0479">Metal-binding</keyword>
<dbReference type="SUPFAM" id="SSF52343">
    <property type="entry name" value="Ferredoxin reductase-like, C-terminal NADP-linked domain"/>
    <property type="match status" value="1"/>
</dbReference>
<dbReference type="InterPro" id="IPR050353">
    <property type="entry name" value="PyrK_electron_transfer"/>
</dbReference>
<organism evidence="4">
    <name type="scientific">Ignisphaera aggregans</name>
    <dbReference type="NCBI Taxonomy" id="334771"/>
    <lineage>
        <taxon>Archaea</taxon>
        <taxon>Thermoproteota</taxon>
        <taxon>Thermoprotei</taxon>
        <taxon>Desulfurococcales</taxon>
        <taxon>Desulfurococcaceae</taxon>
        <taxon>Ignisphaera</taxon>
    </lineage>
</organism>